<gene>
    <name evidence="2" type="ORF">STAS_17492</name>
</gene>
<name>A0A5A7Q6Z1_STRAF</name>
<protein>
    <submittedName>
        <fullName evidence="2">Leucine-rich repeat protein kinase family protein</fullName>
    </submittedName>
</protein>
<dbReference type="GO" id="GO:0016301">
    <property type="term" value="F:kinase activity"/>
    <property type="evidence" value="ECO:0007669"/>
    <property type="project" value="UniProtKB-KW"/>
</dbReference>
<organism evidence="2 3">
    <name type="scientific">Striga asiatica</name>
    <name type="common">Asiatic witchweed</name>
    <name type="synonym">Buchnera asiatica</name>
    <dbReference type="NCBI Taxonomy" id="4170"/>
    <lineage>
        <taxon>Eukaryota</taxon>
        <taxon>Viridiplantae</taxon>
        <taxon>Streptophyta</taxon>
        <taxon>Embryophyta</taxon>
        <taxon>Tracheophyta</taxon>
        <taxon>Spermatophyta</taxon>
        <taxon>Magnoliopsida</taxon>
        <taxon>eudicotyledons</taxon>
        <taxon>Gunneridae</taxon>
        <taxon>Pentapetalae</taxon>
        <taxon>asterids</taxon>
        <taxon>lamiids</taxon>
        <taxon>Lamiales</taxon>
        <taxon>Orobanchaceae</taxon>
        <taxon>Buchnereae</taxon>
        <taxon>Striga</taxon>
    </lineage>
</organism>
<dbReference type="Gene3D" id="3.80.10.10">
    <property type="entry name" value="Ribonuclease Inhibitor"/>
    <property type="match status" value="1"/>
</dbReference>
<dbReference type="EMBL" id="BKCP01005961">
    <property type="protein sequence ID" value="GER40804.1"/>
    <property type="molecule type" value="Genomic_DNA"/>
</dbReference>
<keyword evidence="2" id="KW-0418">Kinase</keyword>
<dbReference type="Proteomes" id="UP000325081">
    <property type="component" value="Unassembled WGS sequence"/>
</dbReference>
<proteinExistence type="predicted"/>
<evidence type="ECO:0000313" key="2">
    <source>
        <dbReference type="EMBL" id="GER40804.1"/>
    </source>
</evidence>
<dbReference type="SUPFAM" id="SSF52058">
    <property type="entry name" value="L domain-like"/>
    <property type="match status" value="1"/>
</dbReference>
<keyword evidence="3" id="KW-1185">Reference proteome</keyword>
<feature type="compositionally biased region" description="Low complexity" evidence="1">
    <location>
        <begin position="61"/>
        <end position="71"/>
    </location>
</feature>
<feature type="region of interest" description="Disordered" evidence="1">
    <location>
        <begin position="82"/>
        <end position="101"/>
    </location>
</feature>
<sequence>MSCSDSRSNPNGTIGYSKTSIEIVEIAVLCGRLQLEIYHYEFETSRRQSSPFAAVRSQKNSRSTPSPSSPSYRACKSCPWSPSGSGAHRRPRSTALDPSSSSKLNANFLLIEILQSIAAYRSLKNLVLTDNLLNGTAPDLGGLPPLEDLDLSRNSVGLKFLSLGTNLVRLSLVNNSFRSEIPTILNVKWVGEVSVGILVQVGSSEELELPINRIDENGKDENK</sequence>
<evidence type="ECO:0000256" key="1">
    <source>
        <dbReference type="SAM" id="MobiDB-lite"/>
    </source>
</evidence>
<reference evidence="3" key="1">
    <citation type="journal article" date="2019" name="Curr. Biol.">
        <title>Genome Sequence of Striga asiatica Provides Insight into the Evolution of Plant Parasitism.</title>
        <authorList>
            <person name="Yoshida S."/>
            <person name="Kim S."/>
            <person name="Wafula E.K."/>
            <person name="Tanskanen J."/>
            <person name="Kim Y.M."/>
            <person name="Honaas L."/>
            <person name="Yang Z."/>
            <person name="Spallek T."/>
            <person name="Conn C.E."/>
            <person name="Ichihashi Y."/>
            <person name="Cheong K."/>
            <person name="Cui S."/>
            <person name="Der J.P."/>
            <person name="Gundlach H."/>
            <person name="Jiao Y."/>
            <person name="Hori C."/>
            <person name="Ishida J.K."/>
            <person name="Kasahara H."/>
            <person name="Kiba T."/>
            <person name="Kim M.S."/>
            <person name="Koo N."/>
            <person name="Laohavisit A."/>
            <person name="Lee Y.H."/>
            <person name="Lumba S."/>
            <person name="McCourt P."/>
            <person name="Mortimer J.C."/>
            <person name="Mutuku J.M."/>
            <person name="Nomura T."/>
            <person name="Sasaki-Sekimoto Y."/>
            <person name="Seto Y."/>
            <person name="Wang Y."/>
            <person name="Wakatake T."/>
            <person name="Sakakibara H."/>
            <person name="Demura T."/>
            <person name="Yamaguchi S."/>
            <person name="Yoneyama K."/>
            <person name="Manabe R.I."/>
            <person name="Nelson D.C."/>
            <person name="Schulman A.H."/>
            <person name="Timko M.P."/>
            <person name="dePamphilis C.W."/>
            <person name="Choi D."/>
            <person name="Shirasu K."/>
        </authorList>
    </citation>
    <scope>NUCLEOTIDE SEQUENCE [LARGE SCALE GENOMIC DNA]</scope>
    <source>
        <strain evidence="3">cv. UVA1</strain>
    </source>
</reference>
<accession>A0A5A7Q6Z1</accession>
<dbReference type="InterPro" id="IPR032675">
    <property type="entry name" value="LRR_dom_sf"/>
</dbReference>
<comment type="caution">
    <text evidence="2">The sequence shown here is derived from an EMBL/GenBank/DDBJ whole genome shotgun (WGS) entry which is preliminary data.</text>
</comment>
<evidence type="ECO:0000313" key="3">
    <source>
        <dbReference type="Proteomes" id="UP000325081"/>
    </source>
</evidence>
<dbReference type="AlphaFoldDB" id="A0A5A7Q6Z1"/>
<feature type="region of interest" description="Disordered" evidence="1">
    <location>
        <begin position="49"/>
        <end position="74"/>
    </location>
</feature>
<keyword evidence="2" id="KW-0808">Transferase</keyword>